<dbReference type="EMBL" id="JAINDJ010000008">
    <property type="protein sequence ID" value="KAG9439431.1"/>
    <property type="molecule type" value="Genomic_DNA"/>
</dbReference>
<reference evidence="1 2" key="1">
    <citation type="submission" date="2021-07" db="EMBL/GenBank/DDBJ databases">
        <title>The Aristolochia fimbriata genome: insights into angiosperm evolution, floral development and chemical biosynthesis.</title>
        <authorList>
            <person name="Jiao Y."/>
        </authorList>
    </citation>
    <scope>NUCLEOTIDE SEQUENCE [LARGE SCALE GENOMIC DNA]</scope>
    <source>
        <strain evidence="1">IBCAS-2021</strain>
        <tissue evidence="1">Leaf</tissue>
    </source>
</reference>
<evidence type="ECO:0000313" key="1">
    <source>
        <dbReference type="EMBL" id="KAG9439431.1"/>
    </source>
</evidence>
<accession>A0AAV7DTB0</accession>
<proteinExistence type="predicted"/>
<gene>
    <name evidence="1" type="ORF">H6P81_019596</name>
</gene>
<protein>
    <submittedName>
        <fullName evidence="1">Uncharacterized protein</fullName>
    </submittedName>
</protein>
<keyword evidence="2" id="KW-1185">Reference proteome</keyword>
<sequence length="101" mass="11303">MAEFEKLANRVKFCGAEVQVFNPSTLEEAYRLAMVNEEKLTIMKSMGWTNRRVGFNSAMGTIGTRPILHRQVSGQSQSSLRATGARGSGCNCWKKKERMSN</sequence>
<dbReference type="AlphaFoldDB" id="A0AAV7DTB0"/>
<comment type="caution">
    <text evidence="1">The sequence shown here is derived from an EMBL/GenBank/DDBJ whole genome shotgun (WGS) entry which is preliminary data.</text>
</comment>
<evidence type="ECO:0000313" key="2">
    <source>
        <dbReference type="Proteomes" id="UP000825729"/>
    </source>
</evidence>
<organism evidence="1 2">
    <name type="scientific">Aristolochia fimbriata</name>
    <name type="common">White veined hardy Dutchman's pipe vine</name>
    <dbReference type="NCBI Taxonomy" id="158543"/>
    <lineage>
        <taxon>Eukaryota</taxon>
        <taxon>Viridiplantae</taxon>
        <taxon>Streptophyta</taxon>
        <taxon>Embryophyta</taxon>
        <taxon>Tracheophyta</taxon>
        <taxon>Spermatophyta</taxon>
        <taxon>Magnoliopsida</taxon>
        <taxon>Magnoliidae</taxon>
        <taxon>Piperales</taxon>
        <taxon>Aristolochiaceae</taxon>
        <taxon>Aristolochia</taxon>
    </lineage>
</organism>
<dbReference type="Proteomes" id="UP000825729">
    <property type="component" value="Unassembled WGS sequence"/>
</dbReference>
<name>A0AAV7DTB0_ARIFI</name>